<evidence type="ECO:0000313" key="1">
    <source>
        <dbReference type="EMBL" id="MEQ2256390.1"/>
    </source>
</evidence>
<sequence>MSLLTPLERVYLQNSRVEGTEWSACSSDPKLVNTSMLENDEAWMIVVSCLLSCSCCRDKHQGRLKF</sequence>
<keyword evidence="2" id="KW-1185">Reference proteome</keyword>
<comment type="caution">
    <text evidence="1">The sequence shown here is derived from an EMBL/GenBank/DDBJ whole genome shotgun (WGS) entry which is preliminary data.</text>
</comment>
<accession>A0ABV0VGK5</accession>
<name>A0ABV0VGK5_9TELE</name>
<proteinExistence type="predicted"/>
<dbReference type="Proteomes" id="UP001482620">
    <property type="component" value="Unassembled WGS sequence"/>
</dbReference>
<gene>
    <name evidence="1" type="ORF">ILYODFUR_023713</name>
</gene>
<reference evidence="1 2" key="1">
    <citation type="submission" date="2021-06" db="EMBL/GenBank/DDBJ databases">
        <authorList>
            <person name="Palmer J.M."/>
        </authorList>
    </citation>
    <scope>NUCLEOTIDE SEQUENCE [LARGE SCALE GENOMIC DNA]</scope>
    <source>
        <strain evidence="2">if_2019</strain>
        <tissue evidence="1">Muscle</tissue>
    </source>
</reference>
<organism evidence="1 2">
    <name type="scientific">Ilyodon furcidens</name>
    <name type="common">goldbreast splitfin</name>
    <dbReference type="NCBI Taxonomy" id="33524"/>
    <lineage>
        <taxon>Eukaryota</taxon>
        <taxon>Metazoa</taxon>
        <taxon>Chordata</taxon>
        <taxon>Craniata</taxon>
        <taxon>Vertebrata</taxon>
        <taxon>Euteleostomi</taxon>
        <taxon>Actinopterygii</taxon>
        <taxon>Neopterygii</taxon>
        <taxon>Teleostei</taxon>
        <taxon>Neoteleostei</taxon>
        <taxon>Acanthomorphata</taxon>
        <taxon>Ovalentaria</taxon>
        <taxon>Atherinomorphae</taxon>
        <taxon>Cyprinodontiformes</taxon>
        <taxon>Goodeidae</taxon>
        <taxon>Ilyodon</taxon>
    </lineage>
</organism>
<dbReference type="EMBL" id="JAHRIQ010107011">
    <property type="protein sequence ID" value="MEQ2256390.1"/>
    <property type="molecule type" value="Genomic_DNA"/>
</dbReference>
<protein>
    <submittedName>
        <fullName evidence="1">Uncharacterized protein</fullName>
    </submittedName>
</protein>
<evidence type="ECO:0000313" key="2">
    <source>
        <dbReference type="Proteomes" id="UP001482620"/>
    </source>
</evidence>